<accession>A0A8T4KPX2</accession>
<dbReference type="EMBL" id="JAGVWD010000010">
    <property type="protein sequence ID" value="MBS3057148.1"/>
    <property type="molecule type" value="Genomic_DNA"/>
</dbReference>
<dbReference type="AlphaFoldDB" id="A0A8T4KPX2"/>
<gene>
    <name evidence="2" type="ORF">J4415_00800</name>
</gene>
<dbReference type="PANTHER" id="PTHR43245">
    <property type="entry name" value="BIFUNCTIONAL POLYMYXIN RESISTANCE PROTEIN ARNA"/>
    <property type="match status" value="1"/>
</dbReference>
<comment type="caution">
    <text evidence="2">The sequence shown here is derived from an EMBL/GenBank/DDBJ whole genome shotgun (WGS) entry which is preliminary data.</text>
</comment>
<dbReference type="InterPro" id="IPR050177">
    <property type="entry name" value="Lipid_A_modif_metabolic_enz"/>
</dbReference>
<proteinExistence type="predicted"/>
<dbReference type="CDD" id="cd08946">
    <property type="entry name" value="SDR_e"/>
    <property type="match status" value="1"/>
</dbReference>
<dbReference type="SUPFAM" id="SSF51735">
    <property type="entry name" value="NAD(P)-binding Rossmann-fold domains"/>
    <property type="match status" value="1"/>
</dbReference>
<dbReference type="Proteomes" id="UP000677687">
    <property type="component" value="Unassembled WGS sequence"/>
</dbReference>
<dbReference type="InterPro" id="IPR001509">
    <property type="entry name" value="Epimerase_deHydtase"/>
</dbReference>
<protein>
    <submittedName>
        <fullName evidence="2">NAD(P)-dependent oxidoreductase</fullName>
    </submittedName>
</protein>
<evidence type="ECO:0000259" key="1">
    <source>
        <dbReference type="Pfam" id="PF01370"/>
    </source>
</evidence>
<reference evidence="2" key="1">
    <citation type="submission" date="2021-03" db="EMBL/GenBank/DDBJ databases">
        <authorList>
            <person name="Jaffe A."/>
        </authorList>
    </citation>
    <scope>NUCLEOTIDE SEQUENCE</scope>
    <source>
        <strain evidence="2">RIFCSPHIGHO2_01_FULL_AR10_44_11</strain>
    </source>
</reference>
<sequence>MDRILVTGGAGYIGSILTKQLLEQGYKVRVLDCLFFGDSGIKQFRNNENFELINGRIENPEVVENAVKGCSAVLHLAGLANDASCDISEEKTRLINYEGTKLLLKYAKSAGVQRFIYGSSASIYGAGKNTALTESSPLAPVSLYAKYRIKCEEALFDSASNDFTVCALRKSTVFGYSPRQRLDLVINAMSAHAFNRHEITQMGGSQWRPNLHVSDAANAYIACLKANPDAVQKQAFNVGANSENYTVAQIAQMIVNEFPNTKIVHKEVSNSASYNLNFDKIESALNYKAKVSVKQGIAELKEALNSNLISNYENDIYYNAKRMLDLQKEGAF</sequence>
<dbReference type="Pfam" id="PF01370">
    <property type="entry name" value="Epimerase"/>
    <property type="match status" value="1"/>
</dbReference>
<organism evidence="2 3">
    <name type="scientific">Candidatus Iainarchaeum sp</name>
    <dbReference type="NCBI Taxonomy" id="3101447"/>
    <lineage>
        <taxon>Archaea</taxon>
        <taxon>Candidatus Iainarchaeota</taxon>
        <taxon>Candidatus Iainarchaeia</taxon>
        <taxon>Candidatus Iainarchaeales</taxon>
        <taxon>Candidatus Iainarchaeaceae</taxon>
        <taxon>Candidatus Iainarchaeum</taxon>
    </lineage>
</organism>
<feature type="domain" description="NAD-dependent epimerase/dehydratase" evidence="1">
    <location>
        <begin position="4"/>
        <end position="239"/>
    </location>
</feature>
<dbReference type="InterPro" id="IPR036291">
    <property type="entry name" value="NAD(P)-bd_dom_sf"/>
</dbReference>
<evidence type="ECO:0000313" key="3">
    <source>
        <dbReference type="Proteomes" id="UP000677687"/>
    </source>
</evidence>
<dbReference type="PANTHER" id="PTHR43245:SF23">
    <property type="entry name" value="NAD(P)-BINDING DOMAIN-CONTAINING PROTEIN"/>
    <property type="match status" value="1"/>
</dbReference>
<evidence type="ECO:0000313" key="2">
    <source>
        <dbReference type="EMBL" id="MBS3057148.1"/>
    </source>
</evidence>
<dbReference type="Gene3D" id="3.40.50.720">
    <property type="entry name" value="NAD(P)-binding Rossmann-like Domain"/>
    <property type="match status" value="1"/>
</dbReference>
<reference evidence="2" key="2">
    <citation type="submission" date="2021-05" db="EMBL/GenBank/DDBJ databases">
        <title>Protein family content uncovers lineage relationships and bacterial pathway maintenance mechanisms in DPANN archaea.</title>
        <authorList>
            <person name="Castelle C.J."/>
            <person name="Meheust R."/>
            <person name="Jaffe A.L."/>
            <person name="Seitz K."/>
            <person name="Gong X."/>
            <person name="Baker B.J."/>
            <person name="Banfield J.F."/>
        </authorList>
    </citation>
    <scope>NUCLEOTIDE SEQUENCE</scope>
    <source>
        <strain evidence="2">RIFCSPHIGHO2_01_FULL_AR10_44_11</strain>
    </source>
</reference>
<name>A0A8T4KPX2_9ARCH</name>